<dbReference type="AlphaFoldDB" id="A0A931E444"/>
<evidence type="ECO:0000256" key="10">
    <source>
        <dbReference type="ARBA" id="ARBA00022763"/>
    </source>
</evidence>
<dbReference type="RefSeq" id="WP_196988718.1">
    <property type="nucleotide sequence ID" value="NZ_JADWYR010000001.1"/>
</dbReference>
<evidence type="ECO:0000256" key="11">
    <source>
        <dbReference type="ARBA" id="ARBA00022932"/>
    </source>
</evidence>
<dbReference type="InterPro" id="IPR004365">
    <property type="entry name" value="NA-bd_OB_tRNA"/>
</dbReference>
<evidence type="ECO:0000256" key="7">
    <source>
        <dbReference type="ARBA" id="ARBA00022679"/>
    </source>
</evidence>
<sequence length="1077" mass="122791">MDYTELQVTTNFSFLRGGSHPAELVMQAATYGYKAIGITDHNSLAGIVRAYAAAKKFGVRLITGCRLDLQNGISLLAYPTDKEAYANLCSLLTKGNMRTTKGKCILYKNDVYQHAKGLKFIAIPPASLDADFTIDPAYETGVKEYYDAFGNDFYVGMHRSYQSNDFKKMYRLQQLAAYINRPLIATNDVHYHHTQRRHLQDILTCIREKCTIYNAGYRLHENAERHLKTISEMNRLFMQYPGAIRATQELSESCMFSLDSLKYNYPQEVIEPGKTPLETLTKYTWLGAEEIFNHKIPAKIITTIKHELAFIEAKEIAPYFLTVDDFVRFARRANILCQGRGSAANSTVCYSLGITPVDPTKHDLLFERFLSDARDEPPDIDVDFEHERREEVMQYIYHKYGRDRAAIIATVTQQHQKGAIRDVGKAMGLSVDVVDRLAKSVWEFTDEWFDEKKISEQGINIKEAHLQKVLQLTQQYVGFPRQLGQHTGGFVITQDKLHFLCPLLNARMKDRTNIEWNKDDIDVLGFMKVDVLALGMLTCIRKCFDEAARHYHLQLTLANIPQDDPAVYEMISNADTIGVFQIESRAQQSMLPRLKPNCFYDLVIEVAIVRPGPIQGDMVHPYLRRRNKEEPVEYPSKELEAILHKTLGVPLFQEQAMKIAIVAGGFTPTEADELRKSMATFKVKGMVRQFQEKLMNGMMKNGYTKEYAERIFKQLEGFGSYGFPESHAAAFANLVYVSAWLKCHYPDVFALGLLNSQPMGFYAPAQIVRDAMNHGVEFRHVDINHSYWDNTIEEKVNQYHAVRLGFRQIKGVKATDMQQLVHARVKTFTTINQLYDAGVSFMALEHLADADAFRSIGLDRRQALWEITALYDNPLGLFKGQTSETKTEAPVLLPEISLAEHVVYDYSVLRLSLKAHPVSFLRNALKKEQVISSKDLAQCQDGDLIAIAGLVLVRQRPGTAGGVCFITIEDEEGTANLVVFRQLFEQLYRKEILQSKLLMVRGRVQKQGKVVHIIVRHCENWSKLLRRLTKKDIDKISAHTLSPRDEKDGFPFPAANKKTQVRQAFQEELFPGARNFK</sequence>
<evidence type="ECO:0000256" key="5">
    <source>
        <dbReference type="ARBA" id="ARBA00019114"/>
    </source>
</evidence>
<evidence type="ECO:0000256" key="9">
    <source>
        <dbReference type="ARBA" id="ARBA00022705"/>
    </source>
</evidence>
<dbReference type="Proteomes" id="UP000628448">
    <property type="component" value="Unassembled WGS sequence"/>
</dbReference>
<dbReference type="InterPro" id="IPR016195">
    <property type="entry name" value="Pol/histidinol_Pase-like"/>
</dbReference>
<keyword evidence="8 15" id="KW-0548">Nucleotidyltransferase</keyword>
<dbReference type="PANTHER" id="PTHR32294:SF4">
    <property type="entry name" value="ERROR-PRONE DNA POLYMERASE"/>
    <property type="match status" value="1"/>
</dbReference>
<dbReference type="NCBIfam" id="NF004225">
    <property type="entry name" value="PRK05672.1"/>
    <property type="match status" value="1"/>
</dbReference>
<reference evidence="15" key="1">
    <citation type="submission" date="2020-11" db="EMBL/GenBank/DDBJ databases">
        <title>Bacterial whole genome sequence for Panacibacter sp. DH6.</title>
        <authorList>
            <person name="Le V."/>
            <person name="Ko S."/>
            <person name="Ahn C.-Y."/>
            <person name="Oh H.-M."/>
        </authorList>
    </citation>
    <scope>NUCLEOTIDE SEQUENCE</scope>
    <source>
        <strain evidence="15">DH6</strain>
    </source>
</reference>
<evidence type="ECO:0000256" key="2">
    <source>
        <dbReference type="ARBA" id="ARBA00007391"/>
    </source>
</evidence>
<evidence type="ECO:0000256" key="4">
    <source>
        <dbReference type="ARBA" id="ARBA00017273"/>
    </source>
</evidence>
<dbReference type="InterPro" id="IPR029460">
    <property type="entry name" value="DNAPol_HHH"/>
</dbReference>
<dbReference type="Gene3D" id="1.10.150.870">
    <property type="match status" value="1"/>
</dbReference>
<evidence type="ECO:0000313" key="15">
    <source>
        <dbReference type="EMBL" id="MBG9374618.1"/>
    </source>
</evidence>
<name>A0A931E444_9BACT</name>
<dbReference type="GO" id="GO:0006281">
    <property type="term" value="P:DNA repair"/>
    <property type="evidence" value="ECO:0007669"/>
    <property type="project" value="UniProtKB-KW"/>
</dbReference>
<dbReference type="NCBIfam" id="TIGR00594">
    <property type="entry name" value="polc"/>
    <property type="match status" value="1"/>
</dbReference>
<dbReference type="Pfam" id="PF17657">
    <property type="entry name" value="DNA_pol3_finger"/>
    <property type="match status" value="1"/>
</dbReference>
<comment type="caution">
    <text evidence="15">The sequence shown here is derived from an EMBL/GenBank/DDBJ whole genome shotgun (WGS) entry which is preliminary data.</text>
</comment>
<keyword evidence="10" id="KW-0227">DNA damage</keyword>
<dbReference type="EMBL" id="JADWYR010000001">
    <property type="protein sequence ID" value="MBG9374618.1"/>
    <property type="molecule type" value="Genomic_DNA"/>
</dbReference>
<dbReference type="InterPro" id="IPR004805">
    <property type="entry name" value="DnaE2/DnaE/PolC"/>
</dbReference>
<dbReference type="InterPro" id="IPR004013">
    <property type="entry name" value="PHP_dom"/>
</dbReference>
<dbReference type="InterPro" id="IPR023073">
    <property type="entry name" value="DnaE2"/>
</dbReference>
<evidence type="ECO:0000259" key="14">
    <source>
        <dbReference type="SMART" id="SM00481"/>
    </source>
</evidence>
<evidence type="ECO:0000256" key="12">
    <source>
        <dbReference type="ARBA" id="ARBA00023204"/>
    </source>
</evidence>
<comment type="catalytic activity">
    <reaction evidence="13">
        <text>DNA(n) + a 2'-deoxyribonucleoside 5'-triphosphate = DNA(n+1) + diphosphate</text>
        <dbReference type="Rhea" id="RHEA:22508"/>
        <dbReference type="Rhea" id="RHEA-COMP:17339"/>
        <dbReference type="Rhea" id="RHEA-COMP:17340"/>
        <dbReference type="ChEBI" id="CHEBI:33019"/>
        <dbReference type="ChEBI" id="CHEBI:61560"/>
        <dbReference type="ChEBI" id="CHEBI:173112"/>
        <dbReference type="EC" id="2.7.7.7"/>
    </reaction>
</comment>
<dbReference type="GO" id="GO:0003887">
    <property type="term" value="F:DNA-directed DNA polymerase activity"/>
    <property type="evidence" value="ECO:0007669"/>
    <property type="project" value="UniProtKB-KW"/>
</dbReference>
<protein>
    <recommendedName>
        <fullName evidence="5">DNA polymerase III subunit alpha</fullName>
        <ecNumber evidence="3">2.7.7.7</ecNumber>
    </recommendedName>
    <alternativeName>
        <fullName evidence="4">Error-prone DNA polymerase</fullName>
    </alternativeName>
</protein>
<dbReference type="Pfam" id="PF07733">
    <property type="entry name" value="DNA_pol3_alpha"/>
    <property type="match status" value="1"/>
</dbReference>
<keyword evidence="9" id="KW-0235">DNA replication</keyword>
<organism evidence="15 16">
    <name type="scientific">Panacibacter microcysteis</name>
    <dbReference type="NCBI Taxonomy" id="2793269"/>
    <lineage>
        <taxon>Bacteria</taxon>
        <taxon>Pseudomonadati</taxon>
        <taxon>Bacteroidota</taxon>
        <taxon>Chitinophagia</taxon>
        <taxon>Chitinophagales</taxon>
        <taxon>Chitinophagaceae</taxon>
        <taxon>Panacibacter</taxon>
    </lineage>
</organism>
<comment type="subcellular location">
    <subcellularLocation>
        <location evidence="1">Cytoplasm</location>
    </subcellularLocation>
</comment>
<evidence type="ECO:0000313" key="16">
    <source>
        <dbReference type="Proteomes" id="UP000628448"/>
    </source>
</evidence>
<keyword evidence="16" id="KW-1185">Reference proteome</keyword>
<dbReference type="EC" id="2.7.7.7" evidence="3"/>
<dbReference type="Pfam" id="PF02811">
    <property type="entry name" value="PHP"/>
    <property type="match status" value="1"/>
</dbReference>
<dbReference type="InterPro" id="IPR003141">
    <property type="entry name" value="Pol/His_phosphatase_N"/>
</dbReference>
<keyword evidence="6" id="KW-0963">Cytoplasm</keyword>
<gene>
    <name evidence="15" type="ORF">I5907_00100</name>
</gene>
<proteinExistence type="inferred from homology"/>
<evidence type="ECO:0000256" key="6">
    <source>
        <dbReference type="ARBA" id="ARBA00022490"/>
    </source>
</evidence>
<evidence type="ECO:0000256" key="8">
    <source>
        <dbReference type="ARBA" id="ARBA00022695"/>
    </source>
</evidence>
<dbReference type="CDD" id="cd07434">
    <property type="entry name" value="PHP_PolIIIA_DnaE2"/>
    <property type="match status" value="1"/>
</dbReference>
<dbReference type="GO" id="GO:0003676">
    <property type="term" value="F:nucleic acid binding"/>
    <property type="evidence" value="ECO:0007669"/>
    <property type="project" value="InterPro"/>
</dbReference>
<dbReference type="Pfam" id="PF01336">
    <property type="entry name" value="tRNA_anti-codon"/>
    <property type="match status" value="1"/>
</dbReference>
<dbReference type="Gene3D" id="1.10.10.1600">
    <property type="entry name" value="Bacterial DNA polymerase III alpha subunit, thumb domain"/>
    <property type="match status" value="1"/>
</dbReference>
<dbReference type="HAMAP" id="MF_01902">
    <property type="entry name" value="DNApol_error_prone"/>
    <property type="match status" value="1"/>
</dbReference>
<dbReference type="Pfam" id="PF14579">
    <property type="entry name" value="HHH_6"/>
    <property type="match status" value="1"/>
</dbReference>
<dbReference type="InterPro" id="IPR011708">
    <property type="entry name" value="DNA_pol3_alpha_NTPase_dom"/>
</dbReference>
<keyword evidence="7 15" id="KW-0808">Transferase</keyword>
<dbReference type="Gene3D" id="3.20.20.140">
    <property type="entry name" value="Metal-dependent hydrolases"/>
    <property type="match status" value="1"/>
</dbReference>
<keyword evidence="11" id="KW-0239">DNA-directed DNA polymerase</keyword>
<evidence type="ECO:0000256" key="3">
    <source>
        <dbReference type="ARBA" id="ARBA00012417"/>
    </source>
</evidence>
<evidence type="ECO:0000256" key="13">
    <source>
        <dbReference type="ARBA" id="ARBA00049244"/>
    </source>
</evidence>
<dbReference type="SMART" id="SM00481">
    <property type="entry name" value="POLIIIAc"/>
    <property type="match status" value="1"/>
</dbReference>
<dbReference type="SUPFAM" id="SSF89550">
    <property type="entry name" value="PHP domain-like"/>
    <property type="match status" value="1"/>
</dbReference>
<dbReference type="CDD" id="cd04485">
    <property type="entry name" value="DnaE_OBF"/>
    <property type="match status" value="1"/>
</dbReference>
<dbReference type="GO" id="GO:0008408">
    <property type="term" value="F:3'-5' exonuclease activity"/>
    <property type="evidence" value="ECO:0007669"/>
    <property type="project" value="InterPro"/>
</dbReference>
<keyword evidence="12" id="KW-0234">DNA repair</keyword>
<comment type="similarity">
    <text evidence="2">Belongs to the DNA polymerase type-C family. DnaE2 subfamily.</text>
</comment>
<dbReference type="GO" id="GO:0005737">
    <property type="term" value="C:cytoplasm"/>
    <property type="evidence" value="ECO:0007669"/>
    <property type="project" value="UniProtKB-SubCell"/>
</dbReference>
<evidence type="ECO:0000256" key="1">
    <source>
        <dbReference type="ARBA" id="ARBA00004496"/>
    </source>
</evidence>
<dbReference type="GO" id="GO:0006260">
    <property type="term" value="P:DNA replication"/>
    <property type="evidence" value="ECO:0007669"/>
    <property type="project" value="UniProtKB-KW"/>
</dbReference>
<dbReference type="PANTHER" id="PTHR32294">
    <property type="entry name" value="DNA POLYMERASE III SUBUNIT ALPHA"/>
    <property type="match status" value="1"/>
</dbReference>
<accession>A0A931E444</accession>
<feature type="domain" description="Polymerase/histidinol phosphatase N-terminal" evidence="14">
    <location>
        <begin position="4"/>
        <end position="71"/>
    </location>
</feature>
<dbReference type="InterPro" id="IPR041931">
    <property type="entry name" value="DNA_pol3_alpha_thumb_dom"/>
</dbReference>
<dbReference type="InterPro" id="IPR040982">
    <property type="entry name" value="DNA_pol3_finger"/>
</dbReference>